<feature type="region of interest" description="Disordered" evidence="1">
    <location>
        <begin position="465"/>
        <end position="494"/>
    </location>
</feature>
<feature type="compositionally biased region" description="Acidic residues" evidence="1">
    <location>
        <begin position="72"/>
        <end position="86"/>
    </location>
</feature>
<dbReference type="OrthoDB" id="7611408at2759"/>
<evidence type="ECO:0000256" key="1">
    <source>
        <dbReference type="SAM" id="MobiDB-lite"/>
    </source>
</evidence>
<accession>A0A154P2C1</accession>
<dbReference type="Proteomes" id="UP000076502">
    <property type="component" value="Unassembled WGS sequence"/>
</dbReference>
<reference evidence="2 3" key="1">
    <citation type="submission" date="2015-07" db="EMBL/GenBank/DDBJ databases">
        <title>The genome of Dufourea novaeangliae.</title>
        <authorList>
            <person name="Pan H."/>
            <person name="Kapheim K."/>
        </authorList>
    </citation>
    <scope>NUCLEOTIDE SEQUENCE [LARGE SCALE GENOMIC DNA]</scope>
    <source>
        <strain evidence="2">0120121106</strain>
        <tissue evidence="2">Whole body</tissue>
    </source>
</reference>
<proteinExistence type="predicted"/>
<feature type="region of interest" description="Disordered" evidence="1">
    <location>
        <begin position="68"/>
        <end position="89"/>
    </location>
</feature>
<protein>
    <submittedName>
        <fullName evidence="2">Uncharacterized protein</fullName>
    </submittedName>
</protein>
<feature type="compositionally biased region" description="Basic and acidic residues" evidence="1">
    <location>
        <begin position="473"/>
        <end position="489"/>
    </location>
</feature>
<evidence type="ECO:0000313" key="2">
    <source>
        <dbReference type="EMBL" id="KZC06007.1"/>
    </source>
</evidence>
<name>A0A154P2C1_DUFNO</name>
<feature type="compositionally biased region" description="Acidic residues" evidence="1">
    <location>
        <begin position="342"/>
        <end position="351"/>
    </location>
</feature>
<dbReference type="AlphaFoldDB" id="A0A154P2C1"/>
<dbReference type="EMBL" id="KQ434803">
    <property type="protein sequence ID" value="KZC06007.1"/>
    <property type="molecule type" value="Genomic_DNA"/>
</dbReference>
<keyword evidence="3" id="KW-1185">Reference proteome</keyword>
<organism evidence="2 3">
    <name type="scientific">Dufourea novaeangliae</name>
    <name type="common">Sweat bee</name>
    <dbReference type="NCBI Taxonomy" id="178035"/>
    <lineage>
        <taxon>Eukaryota</taxon>
        <taxon>Metazoa</taxon>
        <taxon>Ecdysozoa</taxon>
        <taxon>Arthropoda</taxon>
        <taxon>Hexapoda</taxon>
        <taxon>Insecta</taxon>
        <taxon>Pterygota</taxon>
        <taxon>Neoptera</taxon>
        <taxon>Endopterygota</taxon>
        <taxon>Hymenoptera</taxon>
        <taxon>Apocrita</taxon>
        <taxon>Aculeata</taxon>
        <taxon>Apoidea</taxon>
        <taxon>Anthophila</taxon>
        <taxon>Halictidae</taxon>
        <taxon>Rophitinae</taxon>
        <taxon>Dufourea</taxon>
    </lineage>
</organism>
<gene>
    <name evidence="2" type="ORF">WN55_06182</name>
</gene>
<dbReference type="STRING" id="178035.A0A154P2C1"/>
<sequence>MSTDEIDWQKVPNTVKKRMINLSMIHRLIPSQKLRRRTKTMNNTLGRLHHLETYSQYVKMKTSILRSLSDDSSTDDDESLTDNDDSDFNKSNLSLKDNTTCVSTVSPNDFCTANFDIIESDIVSGIVNERKNKQRSKNKSSKIVKLGWQGVTKKKNKKLTFLSKRKTQRETPDDSNETKNYNSFVSCSDKSTSCKEYIISTDQKASNTENLIESNKTKFSINADKDIKSKDNEPIEKANITTNDINEDSEIKHYYKTIKRKRKLNDTQKDLIPILSHDDANQDIDTPFTNTKVNLKHSCTLLSNGNMKVQGNSMNDGKSDKFFPPIQSSIIYNTNQPKDSGIDEDTEEEFPEDKKGTCVQGKEEIQEVCESNEPTLSTLDHRNNSVTETTNVTTADSLVSDSQNISSNIGYQHAELCTTKSTNDKEEQQNKIHKQKLQPKVTCTEIVSKKYKIVSSNTLLFDNSTGPEISNSCDKKEESIEVERNKEDSMSSLSKRRLQQLKRLNLIVDSESSLSSDDDQYCNIENMRDKLFKRSKDSSDSSDSDNEDVPFKHTISIHESKKFKKSRIFRSESDRNEQNIRLQEMHTICRKGEEASNTKELAQLLILAKANGNVYEHTSNYASKKEACSSINQCKENFQNSLKQNQYSGHNEDNNTEWTTKFEESLQLDHETDKYFKTETQIQFTNNNSAIQELIEKEGLKYETTSPSFTLKDVQENDIFLLDVPSMVFRSQLLGKKLILTKTKLQFGKQKYRIAFHDVDHVSCVFSTGKSRKTYKPVNIKPVKRIVAHTKIVKTSEKK</sequence>
<feature type="region of interest" description="Disordered" evidence="1">
    <location>
        <begin position="332"/>
        <end position="359"/>
    </location>
</feature>
<evidence type="ECO:0000313" key="3">
    <source>
        <dbReference type="Proteomes" id="UP000076502"/>
    </source>
</evidence>